<dbReference type="CDD" id="cd06261">
    <property type="entry name" value="TM_PBP2"/>
    <property type="match status" value="1"/>
</dbReference>
<evidence type="ECO:0000256" key="4">
    <source>
        <dbReference type="ARBA" id="ARBA00022692"/>
    </source>
</evidence>
<evidence type="ECO:0000256" key="6">
    <source>
        <dbReference type="ARBA" id="ARBA00023136"/>
    </source>
</evidence>
<gene>
    <name evidence="9" type="ORF">GCM10010910_29460</name>
</gene>
<dbReference type="InterPro" id="IPR050366">
    <property type="entry name" value="BP-dependent_transpt_permease"/>
</dbReference>
<dbReference type="EMBL" id="BMMQ01000014">
    <property type="protein sequence ID" value="GGO67514.1"/>
    <property type="molecule type" value="Genomic_DNA"/>
</dbReference>
<dbReference type="PANTHER" id="PTHR43386">
    <property type="entry name" value="OLIGOPEPTIDE TRANSPORT SYSTEM PERMEASE PROTEIN APPC"/>
    <property type="match status" value="1"/>
</dbReference>
<protein>
    <submittedName>
        <fullName evidence="9">ABC transporter permease</fullName>
    </submittedName>
</protein>
<sequence length="291" mass="31352">MQMTSEVVSQQAVNERTKARRAVSTAHPSFRWIRVVALAVVLACYAFFVPVILPVDLSHVDYVTGAVPPSLEHLFGTDLAGRDLFLRAAHGLRITLLLALAGAFGALALGTLVGASFAFIGGRFDRIGMRVVDALNAVPHLLLGIVLAAFLRGSFLVVAIVVALTHWMQTTRLVRAELLAFLGTDQNRAAVSLGLTRWQILRFHAGPQLFSQLAIAFVLLVPHAVWHESTLTFLGLGLAPHEPSLGTLIELGQQALVSGAWWTLVVPIGLLGLVTLIVAELLGTKGRHRHV</sequence>
<evidence type="ECO:0000256" key="1">
    <source>
        <dbReference type="ARBA" id="ARBA00004651"/>
    </source>
</evidence>
<dbReference type="Pfam" id="PF00528">
    <property type="entry name" value="BPD_transp_1"/>
    <property type="match status" value="1"/>
</dbReference>
<feature type="transmembrane region" description="Helical" evidence="7">
    <location>
        <begin position="32"/>
        <end position="53"/>
    </location>
</feature>
<reference evidence="10" key="1">
    <citation type="journal article" date="2019" name="Int. J. Syst. Evol. Microbiol.">
        <title>The Global Catalogue of Microorganisms (GCM) 10K type strain sequencing project: providing services to taxonomists for standard genome sequencing and annotation.</title>
        <authorList>
            <consortium name="The Broad Institute Genomics Platform"/>
            <consortium name="The Broad Institute Genome Sequencing Center for Infectious Disease"/>
            <person name="Wu L."/>
            <person name="Ma J."/>
        </authorList>
    </citation>
    <scope>NUCLEOTIDE SEQUENCE [LARGE SCALE GENOMIC DNA]</scope>
    <source>
        <strain evidence="10">CGMCC 4.7181</strain>
    </source>
</reference>
<accession>A0ABQ2N5Z4</accession>
<dbReference type="PROSITE" id="PS50928">
    <property type="entry name" value="ABC_TM1"/>
    <property type="match status" value="1"/>
</dbReference>
<evidence type="ECO:0000256" key="3">
    <source>
        <dbReference type="ARBA" id="ARBA00022475"/>
    </source>
</evidence>
<keyword evidence="6 7" id="KW-0472">Membrane</keyword>
<keyword evidence="4 7" id="KW-0812">Transmembrane</keyword>
<dbReference type="InterPro" id="IPR000515">
    <property type="entry name" value="MetI-like"/>
</dbReference>
<comment type="similarity">
    <text evidence="7">Belongs to the binding-protein-dependent transport system permease family.</text>
</comment>
<evidence type="ECO:0000313" key="9">
    <source>
        <dbReference type="EMBL" id="GGO67514.1"/>
    </source>
</evidence>
<dbReference type="SUPFAM" id="SSF161098">
    <property type="entry name" value="MetI-like"/>
    <property type="match status" value="1"/>
</dbReference>
<evidence type="ECO:0000256" key="5">
    <source>
        <dbReference type="ARBA" id="ARBA00022989"/>
    </source>
</evidence>
<keyword evidence="3" id="KW-1003">Cell membrane</keyword>
<evidence type="ECO:0000256" key="2">
    <source>
        <dbReference type="ARBA" id="ARBA00022448"/>
    </source>
</evidence>
<keyword evidence="2 7" id="KW-0813">Transport</keyword>
<comment type="subcellular location">
    <subcellularLocation>
        <location evidence="1 7">Cell membrane</location>
        <topology evidence="1 7">Multi-pass membrane protein</topology>
    </subcellularLocation>
</comment>
<evidence type="ECO:0000259" key="8">
    <source>
        <dbReference type="PROSITE" id="PS50928"/>
    </source>
</evidence>
<comment type="caution">
    <text evidence="9">The sequence shown here is derived from an EMBL/GenBank/DDBJ whole genome shotgun (WGS) entry which is preliminary data.</text>
</comment>
<keyword evidence="10" id="KW-1185">Reference proteome</keyword>
<feature type="transmembrane region" description="Helical" evidence="7">
    <location>
        <begin position="96"/>
        <end position="121"/>
    </location>
</feature>
<dbReference type="InterPro" id="IPR035906">
    <property type="entry name" value="MetI-like_sf"/>
</dbReference>
<evidence type="ECO:0000256" key="7">
    <source>
        <dbReference type="RuleBase" id="RU363032"/>
    </source>
</evidence>
<dbReference type="PANTHER" id="PTHR43386:SF23">
    <property type="entry name" value="ABC TRANSPORTER"/>
    <property type="match status" value="1"/>
</dbReference>
<evidence type="ECO:0000313" key="10">
    <source>
        <dbReference type="Proteomes" id="UP000638043"/>
    </source>
</evidence>
<feature type="transmembrane region" description="Helical" evidence="7">
    <location>
        <begin position="141"/>
        <end position="165"/>
    </location>
</feature>
<dbReference type="Gene3D" id="1.10.3720.10">
    <property type="entry name" value="MetI-like"/>
    <property type="match status" value="1"/>
</dbReference>
<organism evidence="9 10">
    <name type="scientific">Microbacterium nanhaiense</name>
    <dbReference type="NCBI Taxonomy" id="1301026"/>
    <lineage>
        <taxon>Bacteria</taxon>
        <taxon>Bacillati</taxon>
        <taxon>Actinomycetota</taxon>
        <taxon>Actinomycetes</taxon>
        <taxon>Micrococcales</taxon>
        <taxon>Microbacteriaceae</taxon>
        <taxon>Microbacterium</taxon>
    </lineage>
</organism>
<name>A0ABQ2N5Z4_9MICO</name>
<dbReference type="Proteomes" id="UP000638043">
    <property type="component" value="Unassembled WGS sequence"/>
</dbReference>
<feature type="domain" description="ABC transmembrane type-1" evidence="8">
    <location>
        <begin position="92"/>
        <end position="283"/>
    </location>
</feature>
<keyword evidence="5 7" id="KW-1133">Transmembrane helix</keyword>
<proteinExistence type="inferred from homology"/>
<feature type="transmembrane region" description="Helical" evidence="7">
    <location>
        <begin position="260"/>
        <end position="282"/>
    </location>
</feature>